<evidence type="ECO:0000313" key="1">
    <source>
        <dbReference type="EMBL" id="KAJ4702043.1"/>
    </source>
</evidence>
<proteinExistence type="predicted"/>
<evidence type="ECO:0000313" key="2">
    <source>
        <dbReference type="Proteomes" id="UP001164539"/>
    </source>
</evidence>
<sequence length="151" mass="16435">MLVSNTTTLRSQKPVFFTRSPYCLLPTPSVCAPTLICVHRHLRNSTCIMSRAAEAQAERPSRRGTSAHKLQHAGMDAMPSDAQARKQYGSRVNSAAGEQYAVSKKACKGELDVLGALWFSWGSPLSCEAAWSSNHMGSFAWIDPKTCIGFG</sequence>
<dbReference type="EMBL" id="CM051407">
    <property type="protein sequence ID" value="KAJ4702043.1"/>
    <property type="molecule type" value="Genomic_DNA"/>
</dbReference>
<gene>
    <name evidence="1" type="ORF">OWV82_025184</name>
</gene>
<name>A0ACC1WSV1_MELAZ</name>
<comment type="caution">
    <text evidence="1">The sequence shown here is derived from an EMBL/GenBank/DDBJ whole genome shotgun (WGS) entry which is preliminary data.</text>
</comment>
<reference evidence="1 2" key="1">
    <citation type="journal article" date="2023" name="Science">
        <title>Complex scaffold remodeling in plant triterpene biosynthesis.</title>
        <authorList>
            <person name="De La Pena R."/>
            <person name="Hodgson H."/>
            <person name="Liu J.C."/>
            <person name="Stephenson M.J."/>
            <person name="Martin A.C."/>
            <person name="Owen C."/>
            <person name="Harkess A."/>
            <person name="Leebens-Mack J."/>
            <person name="Jimenez L.E."/>
            <person name="Osbourn A."/>
            <person name="Sattely E.S."/>
        </authorList>
    </citation>
    <scope>NUCLEOTIDE SEQUENCE [LARGE SCALE GENOMIC DNA]</scope>
    <source>
        <strain evidence="2">cv. JPN11</strain>
        <tissue evidence="1">Leaf</tissue>
    </source>
</reference>
<protein>
    <submittedName>
        <fullName evidence="1">Uncharacterized protein</fullName>
    </submittedName>
</protein>
<dbReference type="Proteomes" id="UP001164539">
    <property type="component" value="Chromosome 14"/>
</dbReference>
<organism evidence="1 2">
    <name type="scientific">Melia azedarach</name>
    <name type="common">Chinaberry tree</name>
    <dbReference type="NCBI Taxonomy" id="155640"/>
    <lineage>
        <taxon>Eukaryota</taxon>
        <taxon>Viridiplantae</taxon>
        <taxon>Streptophyta</taxon>
        <taxon>Embryophyta</taxon>
        <taxon>Tracheophyta</taxon>
        <taxon>Spermatophyta</taxon>
        <taxon>Magnoliopsida</taxon>
        <taxon>eudicotyledons</taxon>
        <taxon>Gunneridae</taxon>
        <taxon>Pentapetalae</taxon>
        <taxon>rosids</taxon>
        <taxon>malvids</taxon>
        <taxon>Sapindales</taxon>
        <taxon>Meliaceae</taxon>
        <taxon>Melia</taxon>
    </lineage>
</organism>
<keyword evidence="2" id="KW-1185">Reference proteome</keyword>
<accession>A0ACC1WSV1</accession>